<dbReference type="OrthoDB" id="5597599at2"/>
<dbReference type="EMBL" id="FOUI01000014">
    <property type="protein sequence ID" value="SFM75748.1"/>
    <property type="molecule type" value="Genomic_DNA"/>
</dbReference>
<dbReference type="Proteomes" id="UP000243629">
    <property type="component" value="Unassembled WGS sequence"/>
</dbReference>
<keyword evidence="2" id="KW-0436">Ligase</keyword>
<proteinExistence type="predicted"/>
<feature type="region of interest" description="Disordered" evidence="1">
    <location>
        <begin position="1"/>
        <end position="21"/>
    </location>
</feature>
<evidence type="ECO:0000313" key="2">
    <source>
        <dbReference type="EMBL" id="SFM75748.1"/>
    </source>
</evidence>
<dbReference type="RefSeq" id="WP_093477660.1">
    <property type="nucleotide sequence ID" value="NZ_FOUI01000014.1"/>
</dbReference>
<gene>
    <name evidence="2" type="ORF">SAMN05216217_11438</name>
</gene>
<dbReference type="AlphaFoldDB" id="A0A1I4TG21"/>
<evidence type="ECO:0000256" key="1">
    <source>
        <dbReference type="SAM" id="MobiDB-lite"/>
    </source>
</evidence>
<organism evidence="2 3">
    <name type="scientific">Halopseudomonas yangmingensis</name>
    <dbReference type="NCBI Taxonomy" id="1720063"/>
    <lineage>
        <taxon>Bacteria</taxon>
        <taxon>Pseudomonadati</taxon>
        <taxon>Pseudomonadota</taxon>
        <taxon>Gammaproteobacteria</taxon>
        <taxon>Pseudomonadales</taxon>
        <taxon>Pseudomonadaceae</taxon>
        <taxon>Halopseudomonas</taxon>
    </lineage>
</organism>
<accession>A0A1I4TG21</accession>
<keyword evidence="3" id="KW-1185">Reference proteome</keyword>
<dbReference type="Pfam" id="PF12224">
    <property type="entry name" value="Amidoligase_2"/>
    <property type="match status" value="1"/>
</dbReference>
<evidence type="ECO:0000313" key="3">
    <source>
        <dbReference type="Proteomes" id="UP000243629"/>
    </source>
</evidence>
<dbReference type="InterPro" id="IPR022025">
    <property type="entry name" value="Amidoligase_2"/>
</dbReference>
<sequence length="332" mass="38018">MDSHNYPMPPHTHGKDGKQRRIGVELEMNGLSLDRLAELAADFLDCRIEHSSRYERTLVGDPAGDWVVELDFALLKQLGREQRDNNQLSDELMSSAEAVLAWLSEALVPLELVSPPLPLERLPQVDRLIERLRVAGAKGTGDQLTNAFGMQLNPEVADSSAASLLAHLQAFLCLHDWLRQRCDIDLTRRLTSYVDPFPAEYLQRVLDDNYQPDLPTLIDDYLQYNPTRNRALDMLPLFRHLDEQRVTRAIDDSRIKARPTFHYRLPDCRIDQPGWGVRDAWEDWLQVERLAAEPQRLAACRRACLEHLDGGLMRLLDDWPAQVEQQWLTGSG</sequence>
<dbReference type="GO" id="GO:0016874">
    <property type="term" value="F:ligase activity"/>
    <property type="evidence" value="ECO:0007669"/>
    <property type="project" value="UniProtKB-KW"/>
</dbReference>
<dbReference type="STRING" id="1720063.SAMN05216217_11438"/>
<reference evidence="3" key="1">
    <citation type="submission" date="2016-10" db="EMBL/GenBank/DDBJ databases">
        <authorList>
            <person name="Varghese N."/>
            <person name="Submissions S."/>
        </authorList>
    </citation>
    <scope>NUCLEOTIDE SEQUENCE [LARGE SCALE GENOMIC DNA]</scope>
    <source>
        <strain evidence="3">DSM 24213</strain>
    </source>
</reference>
<protein>
    <submittedName>
        <fullName evidence="2">Amidoligase enzyme</fullName>
    </submittedName>
</protein>
<name>A0A1I4TG21_9GAMM</name>